<dbReference type="PROSITE" id="PS50936">
    <property type="entry name" value="ENGC_GTPASE"/>
    <property type="match status" value="1"/>
</dbReference>
<dbReference type="HAMAP" id="MF_01820">
    <property type="entry name" value="GTPase_RsgA"/>
    <property type="match status" value="1"/>
</dbReference>
<evidence type="ECO:0000256" key="3">
    <source>
        <dbReference type="ARBA" id="ARBA00022723"/>
    </source>
</evidence>
<comment type="cofactor">
    <cofactor evidence="10">
        <name>Zn(2+)</name>
        <dbReference type="ChEBI" id="CHEBI:29105"/>
    </cofactor>
    <text evidence="10">Binds 1 zinc ion per subunit.</text>
</comment>
<dbReference type="InterPro" id="IPR030378">
    <property type="entry name" value="G_CP_dom"/>
</dbReference>
<feature type="binding site" evidence="10">
    <location>
        <begin position="150"/>
        <end position="153"/>
    </location>
    <ligand>
        <name>GTP</name>
        <dbReference type="ChEBI" id="CHEBI:37565"/>
    </ligand>
</feature>
<reference evidence="13 14" key="1">
    <citation type="submission" date="2018-06" db="EMBL/GenBank/DDBJ databases">
        <authorList>
            <person name="Strepis N."/>
        </authorList>
    </citation>
    <scope>NUCLEOTIDE SEQUENCE [LARGE SCALE GENOMIC DNA]</scope>
    <source>
        <strain evidence="13">LUCI</strain>
    </source>
</reference>
<keyword evidence="9 10" id="KW-0342">GTP-binding</keyword>
<dbReference type="NCBIfam" id="TIGR00157">
    <property type="entry name" value="ribosome small subunit-dependent GTPase A"/>
    <property type="match status" value="1"/>
</dbReference>
<sequence length="355" mass="40348">MSDLLDQYGFLVYSKGNLYSQNEEYTIARIISQHRQWYEIVTEKNIMFSRVSGKFAYKQKLESGYPVVGDYVLVSLSQHDDMAIIEKLLPRRTLFYRKDNWSKDGIQVLASNFQTIFICTSLDSNFNPARIERYMILAKESGANISIVLTKSDLCDDIESEILLCQQRFPDVAIHAISVHSGEGLDELNLYFEKGKTALFLGSSGVGKSSLANALIGRDTMQVGETRKDGKGKHTTVHRQIIKLPNGGLLIDTPGLREVGIVCATEGISDVFGDIEALESLCKYRDCKHQNERGCAVRAAIENGELDIERYQNYVKYKMENLLVTDKVQYLLAKWKRSKEKSVNLRKTRNFLKKK</sequence>
<comment type="subunit">
    <text evidence="10">Monomer. Associates with 30S ribosomal subunit, binds 16S rRNA.</text>
</comment>
<dbReference type="OrthoDB" id="9809485at2"/>
<comment type="similarity">
    <text evidence="10">Belongs to the TRAFAC class YlqF/YawG GTPase family. RsgA subfamily.</text>
</comment>
<dbReference type="InterPro" id="IPR010914">
    <property type="entry name" value="RsgA_GTPase_dom"/>
</dbReference>
<evidence type="ECO:0000256" key="7">
    <source>
        <dbReference type="ARBA" id="ARBA00022833"/>
    </source>
</evidence>
<dbReference type="Gene3D" id="3.40.50.300">
    <property type="entry name" value="P-loop containing nucleotide triphosphate hydrolases"/>
    <property type="match status" value="1"/>
</dbReference>
<dbReference type="Proteomes" id="UP000277811">
    <property type="component" value="Unassembled WGS sequence"/>
</dbReference>
<keyword evidence="2 10" id="KW-0690">Ribosome biogenesis</keyword>
<dbReference type="GO" id="GO:0042274">
    <property type="term" value="P:ribosomal small subunit biogenesis"/>
    <property type="evidence" value="ECO:0007669"/>
    <property type="project" value="UniProtKB-UniRule"/>
</dbReference>
<feature type="binding site" evidence="10">
    <location>
        <position position="295"/>
    </location>
    <ligand>
        <name>Zn(2+)</name>
        <dbReference type="ChEBI" id="CHEBI:29105"/>
    </ligand>
</feature>
<dbReference type="GO" id="GO:0046872">
    <property type="term" value="F:metal ion binding"/>
    <property type="evidence" value="ECO:0007669"/>
    <property type="project" value="UniProtKB-KW"/>
</dbReference>
<evidence type="ECO:0000256" key="6">
    <source>
        <dbReference type="ARBA" id="ARBA00022801"/>
    </source>
</evidence>
<feature type="binding site" evidence="10">
    <location>
        <position position="282"/>
    </location>
    <ligand>
        <name>Zn(2+)</name>
        <dbReference type="ChEBI" id="CHEBI:29105"/>
    </ligand>
</feature>
<keyword evidence="6 10" id="KW-0378">Hydrolase</keyword>
<dbReference type="GO" id="GO:0003924">
    <property type="term" value="F:GTPase activity"/>
    <property type="evidence" value="ECO:0007669"/>
    <property type="project" value="UniProtKB-UniRule"/>
</dbReference>
<dbReference type="SUPFAM" id="SSF52540">
    <property type="entry name" value="P-loop containing nucleoside triphosphate hydrolases"/>
    <property type="match status" value="1"/>
</dbReference>
<keyword evidence="14" id="KW-1185">Reference proteome</keyword>
<dbReference type="InterPro" id="IPR004881">
    <property type="entry name" value="Ribosome_biogen_GTPase_RsgA"/>
</dbReference>
<evidence type="ECO:0000259" key="11">
    <source>
        <dbReference type="PROSITE" id="PS50936"/>
    </source>
</evidence>
<evidence type="ECO:0000256" key="1">
    <source>
        <dbReference type="ARBA" id="ARBA00022490"/>
    </source>
</evidence>
<evidence type="ECO:0000256" key="9">
    <source>
        <dbReference type="ARBA" id="ARBA00023134"/>
    </source>
</evidence>
<organism evidence="13 14">
    <name type="scientific">Lucifera butyrica</name>
    <dbReference type="NCBI Taxonomy" id="1351585"/>
    <lineage>
        <taxon>Bacteria</taxon>
        <taxon>Bacillati</taxon>
        <taxon>Bacillota</taxon>
        <taxon>Negativicutes</taxon>
        <taxon>Veillonellales</taxon>
        <taxon>Veillonellaceae</taxon>
        <taxon>Lucifera</taxon>
    </lineage>
</organism>
<evidence type="ECO:0000256" key="10">
    <source>
        <dbReference type="HAMAP-Rule" id="MF_01820"/>
    </source>
</evidence>
<keyword evidence="1 10" id="KW-0963">Cytoplasm</keyword>
<dbReference type="GO" id="GO:0019843">
    <property type="term" value="F:rRNA binding"/>
    <property type="evidence" value="ECO:0007669"/>
    <property type="project" value="UniProtKB-KW"/>
</dbReference>
<protein>
    <recommendedName>
        <fullName evidence="10">Small ribosomal subunit biogenesis GTPase RsgA</fullName>
        <ecNumber evidence="10">3.6.1.-</ecNumber>
    </recommendedName>
</protein>
<dbReference type="GO" id="GO:0005525">
    <property type="term" value="F:GTP binding"/>
    <property type="evidence" value="ECO:0007669"/>
    <property type="project" value="UniProtKB-UniRule"/>
</dbReference>
<comment type="function">
    <text evidence="10">One of several proteins that assist in the late maturation steps of the functional core of the 30S ribosomal subunit. Helps release RbfA from mature subunits. May play a role in the assembly of ribosomal proteins into the subunit. Circularly permuted GTPase that catalyzes slow GTP hydrolysis, GTPase activity is stimulated by the 30S ribosomal subunit.</text>
</comment>
<dbReference type="CDD" id="cd01854">
    <property type="entry name" value="YjeQ_EngC"/>
    <property type="match status" value="1"/>
</dbReference>
<dbReference type="Pfam" id="PF03193">
    <property type="entry name" value="RsgA_GTPase"/>
    <property type="match status" value="1"/>
</dbReference>
<dbReference type="PANTHER" id="PTHR32120">
    <property type="entry name" value="SMALL RIBOSOMAL SUBUNIT BIOGENESIS GTPASE RSGA"/>
    <property type="match status" value="1"/>
</dbReference>
<evidence type="ECO:0000256" key="4">
    <source>
        <dbReference type="ARBA" id="ARBA00022730"/>
    </source>
</evidence>
<evidence type="ECO:0000256" key="5">
    <source>
        <dbReference type="ARBA" id="ARBA00022741"/>
    </source>
</evidence>
<feature type="binding site" evidence="10">
    <location>
        <position position="287"/>
    </location>
    <ligand>
        <name>Zn(2+)</name>
        <dbReference type="ChEBI" id="CHEBI:29105"/>
    </ligand>
</feature>
<dbReference type="Gene3D" id="1.10.40.50">
    <property type="entry name" value="Probable gtpase engc, domain 3"/>
    <property type="match status" value="1"/>
</dbReference>
<feature type="domain" description="EngC GTPase" evidence="11">
    <location>
        <begin position="110"/>
        <end position="257"/>
    </location>
</feature>
<feature type="domain" description="CP-type G" evidence="12">
    <location>
        <begin position="102"/>
        <end position="259"/>
    </location>
</feature>
<keyword evidence="4 10" id="KW-0699">rRNA-binding</keyword>
<feature type="binding site" evidence="10">
    <location>
        <position position="289"/>
    </location>
    <ligand>
        <name>Zn(2+)</name>
        <dbReference type="ChEBI" id="CHEBI:29105"/>
    </ligand>
</feature>
<dbReference type="AlphaFoldDB" id="A0A498R8C4"/>
<keyword evidence="7 10" id="KW-0862">Zinc</keyword>
<dbReference type="Gene3D" id="2.40.50.140">
    <property type="entry name" value="Nucleic acid-binding proteins"/>
    <property type="match status" value="1"/>
</dbReference>
<dbReference type="GO" id="GO:0005737">
    <property type="term" value="C:cytoplasm"/>
    <property type="evidence" value="ECO:0007669"/>
    <property type="project" value="UniProtKB-SubCell"/>
</dbReference>
<evidence type="ECO:0000313" key="14">
    <source>
        <dbReference type="Proteomes" id="UP000277811"/>
    </source>
</evidence>
<keyword evidence="5 10" id="KW-0547">Nucleotide-binding</keyword>
<name>A0A498R8C4_9FIRM</name>
<evidence type="ECO:0000256" key="8">
    <source>
        <dbReference type="ARBA" id="ARBA00022884"/>
    </source>
</evidence>
<dbReference type="PROSITE" id="PS51721">
    <property type="entry name" value="G_CP"/>
    <property type="match status" value="1"/>
</dbReference>
<keyword evidence="8 10" id="KW-0694">RNA-binding</keyword>
<evidence type="ECO:0000313" key="13">
    <source>
        <dbReference type="EMBL" id="VBB07180.1"/>
    </source>
</evidence>
<evidence type="ECO:0000259" key="12">
    <source>
        <dbReference type="PROSITE" id="PS51721"/>
    </source>
</evidence>
<dbReference type="EMBL" id="UPPP01000072">
    <property type="protein sequence ID" value="VBB07180.1"/>
    <property type="molecule type" value="Genomic_DNA"/>
</dbReference>
<dbReference type="RefSeq" id="WP_122628123.1">
    <property type="nucleotide sequence ID" value="NZ_UPPP01000072.1"/>
</dbReference>
<dbReference type="InterPro" id="IPR012340">
    <property type="entry name" value="NA-bd_OB-fold"/>
</dbReference>
<keyword evidence="3 10" id="KW-0479">Metal-binding</keyword>
<accession>A0A498R8C4</accession>
<dbReference type="InterPro" id="IPR027417">
    <property type="entry name" value="P-loop_NTPase"/>
</dbReference>
<proteinExistence type="inferred from homology"/>
<evidence type="ECO:0000256" key="2">
    <source>
        <dbReference type="ARBA" id="ARBA00022517"/>
    </source>
</evidence>
<feature type="binding site" evidence="10">
    <location>
        <begin position="202"/>
        <end position="210"/>
    </location>
    <ligand>
        <name>GTP</name>
        <dbReference type="ChEBI" id="CHEBI:37565"/>
    </ligand>
</feature>
<comment type="subcellular location">
    <subcellularLocation>
        <location evidence="10">Cytoplasm</location>
    </subcellularLocation>
</comment>
<dbReference type="PANTHER" id="PTHR32120:SF10">
    <property type="entry name" value="SMALL RIBOSOMAL SUBUNIT BIOGENESIS GTPASE RSGA"/>
    <property type="match status" value="1"/>
</dbReference>
<dbReference type="EC" id="3.6.1.-" evidence="10"/>
<gene>
    <name evidence="10" type="primary">rsgA</name>
    <name evidence="13" type="ORF">LUCI_2424</name>
</gene>